<dbReference type="AlphaFoldDB" id="A0A315Z8G5"/>
<name>A0A315Z8G5_SEDFL</name>
<reference evidence="1 2" key="1">
    <citation type="submission" date="2018-03" db="EMBL/GenBank/DDBJ databases">
        <title>Genomic Encyclopedia of Archaeal and Bacterial Type Strains, Phase II (KMG-II): from individual species to whole genera.</title>
        <authorList>
            <person name="Goeker M."/>
        </authorList>
    </citation>
    <scope>NUCLEOTIDE SEQUENCE [LARGE SCALE GENOMIC DNA]</scope>
    <source>
        <strain evidence="1 2">DSM 28229</strain>
    </source>
</reference>
<accession>A0A315Z8G5</accession>
<comment type="caution">
    <text evidence="1">The sequence shown here is derived from an EMBL/GenBank/DDBJ whole genome shotgun (WGS) entry which is preliminary data.</text>
</comment>
<gene>
    <name evidence="1" type="ORF">BC781_10553</name>
</gene>
<dbReference type="CDD" id="cd06223">
    <property type="entry name" value="PRTases_typeI"/>
    <property type="match status" value="1"/>
</dbReference>
<dbReference type="InterPro" id="IPR000836">
    <property type="entry name" value="PRTase_dom"/>
</dbReference>
<keyword evidence="2" id="KW-1185">Reference proteome</keyword>
<dbReference type="EMBL" id="QGDO01000005">
    <property type="protein sequence ID" value="PWJ39990.1"/>
    <property type="molecule type" value="Genomic_DNA"/>
</dbReference>
<evidence type="ECO:0000313" key="1">
    <source>
        <dbReference type="EMBL" id="PWJ39990.1"/>
    </source>
</evidence>
<dbReference type="RefSeq" id="WP_109620314.1">
    <property type="nucleotide sequence ID" value="NZ_QGDO01000005.1"/>
</dbReference>
<dbReference type="OrthoDB" id="3454234at2"/>
<protein>
    <submittedName>
        <fullName evidence="1">Uncharacterized protein</fullName>
    </submittedName>
</protein>
<organism evidence="1 2">
    <name type="scientific">Sediminitomix flava</name>
    <dbReference type="NCBI Taxonomy" id="379075"/>
    <lineage>
        <taxon>Bacteria</taxon>
        <taxon>Pseudomonadati</taxon>
        <taxon>Bacteroidota</taxon>
        <taxon>Cytophagia</taxon>
        <taxon>Cytophagales</taxon>
        <taxon>Flammeovirgaceae</taxon>
        <taxon>Sediminitomix</taxon>
    </lineage>
</organism>
<proteinExistence type="predicted"/>
<evidence type="ECO:0000313" key="2">
    <source>
        <dbReference type="Proteomes" id="UP000245535"/>
    </source>
</evidence>
<dbReference type="Proteomes" id="UP000245535">
    <property type="component" value="Unassembled WGS sequence"/>
</dbReference>
<sequence>MLQEIRNQKENSLYKIADEKSTNVERFILSTPESRAICNDPLVLGIEYTRNLRKSCSKFFKIIKEEHVFELEEKQTVVYNILRGGLNFDLREALADAYSWNLHNSAFISAQRSRVSEDSEEWHILESDYKKVYFPNDADIVIGDVVATGTSLKHGMEIMIKEAQKQNKTLRSLTFFTYGGPITDDVLEETDQKLRKAFPNYQKTMLCYLEGRFEIPTPESVFQIKITGTDLVRKDSLMAPEFIESQYEAPSFPLERCTIYDAGSRAFHVQEYLEDVLEYWSEVLKLSDKDTFETYLEERFPELDQTRFGNQNLKSICEEQIKKLQKLL</sequence>